<accession>H8I5A5</accession>
<feature type="transmembrane region" description="Helical" evidence="1">
    <location>
        <begin position="17"/>
        <end position="39"/>
    </location>
</feature>
<dbReference type="STRING" id="1041930.Mtc_0024"/>
<evidence type="ECO:0008006" key="4">
    <source>
        <dbReference type="Google" id="ProtNLM"/>
    </source>
</evidence>
<protein>
    <recommendedName>
        <fullName evidence="4">Stage II sporulation protein M</fullName>
    </recommendedName>
</protein>
<feature type="transmembrane region" description="Helical" evidence="1">
    <location>
        <begin position="133"/>
        <end position="158"/>
    </location>
</feature>
<feature type="transmembrane region" description="Helical" evidence="1">
    <location>
        <begin position="86"/>
        <end position="113"/>
    </location>
</feature>
<reference evidence="2 3" key="1">
    <citation type="journal article" date="2012" name="J. Bacteriol.">
        <title>Complete genome sequence of a thermophilic methanogen, Methanocella conradii HZ254, isolated from Chinese rice field soil.</title>
        <authorList>
            <person name="Lu Z."/>
            <person name="Lu Y."/>
        </authorList>
    </citation>
    <scope>NUCLEOTIDE SEQUENCE [LARGE SCALE GENOMIC DNA]</scope>
    <source>
        <strain evidence="3">DSM 24694 / JCM 17849 / CGMCC 1.5162 / HZ254</strain>
    </source>
</reference>
<dbReference type="OrthoDB" id="382380at2157"/>
<proteinExistence type="predicted"/>
<dbReference type="RefSeq" id="WP_014404638.1">
    <property type="nucleotide sequence ID" value="NC_017034.1"/>
</dbReference>
<dbReference type="HOGENOM" id="CLU_1307824_0_0_2"/>
<dbReference type="GeneID" id="11970783"/>
<organism evidence="2 3">
    <name type="scientific">Methanocella conradii (strain DSM 24694 / JCM 17849 / CGMCC 1.5162 / HZ254)</name>
    <dbReference type="NCBI Taxonomy" id="1041930"/>
    <lineage>
        <taxon>Archaea</taxon>
        <taxon>Methanobacteriati</taxon>
        <taxon>Methanobacteriota</taxon>
        <taxon>Stenosarchaea group</taxon>
        <taxon>Methanomicrobia</taxon>
        <taxon>Methanocellales</taxon>
        <taxon>Methanocellaceae</taxon>
        <taxon>Methanocella</taxon>
    </lineage>
</organism>
<keyword evidence="1" id="KW-0812">Transmembrane</keyword>
<dbReference type="eggNOG" id="arCOG12598">
    <property type="taxonomic scope" value="Archaea"/>
</dbReference>
<evidence type="ECO:0000256" key="1">
    <source>
        <dbReference type="SAM" id="Phobius"/>
    </source>
</evidence>
<gene>
    <name evidence="2" type="ordered locus">Mtc_0024</name>
</gene>
<dbReference type="EMBL" id="CP003243">
    <property type="protein sequence ID" value="AFC98799.1"/>
    <property type="molecule type" value="Genomic_DNA"/>
</dbReference>
<dbReference type="KEGG" id="mez:Mtc_0024"/>
<feature type="transmembrane region" description="Helical" evidence="1">
    <location>
        <begin position="179"/>
        <end position="199"/>
    </location>
</feature>
<evidence type="ECO:0000313" key="3">
    <source>
        <dbReference type="Proteomes" id="UP000005233"/>
    </source>
</evidence>
<keyword evidence="1" id="KW-0472">Membrane</keyword>
<dbReference type="Proteomes" id="UP000005233">
    <property type="component" value="Chromosome"/>
</dbReference>
<name>H8I5A5_METCZ</name>
<keyword evidence="1" id="KW-1133">Transmembrane helix</keyword>
<dbReference type="AlphaFoldDB" id="H8I5A5"/>
<keyword evidence="3" id="KW-1185">Reference proteome</keyword>
<evidence type="ECO:0000313" key="2">
    <source>
        <dbReference type="EMBL" id="AFC98799.1"/>
    </source>
</evidence>
<sequence length="207" mass="22304">MSLLGDAFVIIKKDWKLLAILNALYLCVIVIGATIALISPGLQYSMIEFTGSETISGPSGAPIPASLGEAMVATASYFLRSFVVNTLALITIPSIVLPFWAPIIGAARFFIWGVTYVSPLEGVLSMEKLMPEYVAMLLEGEAYIIAIFASVRQLVIALESASISMKWALKRYTETVAETLRLLAITAILLAIASLYQAIVMPVLTAL</sequence>